<dbReference type="Gene3D" id="3.40.50.150">
    <property type="entry name" value="Vaccinia Virus protein VP39"/>
    <property type="match status" value="1"/>
</dbReference>
<dbReference type="NCBIfam" id="TIGR00006">
    <property type="entry name" value="16S rRNA (cytosine(1402)-N(4))-methyltransferase RsmH"/>
    <property type="match status" value="1"/>
</dbReference>
<dbReference type="SUPFAM" id="SSF81799">
    <property type="entry name" value="Putative methyltransferase TM0872, insert domain"/>
    <property type="match status" value="1"/>
</dbReference>
<dbReference type="OrthoDB" id="9806637at2"/>
<keyword evidence="6 7" id="KW-0949">S-adenosyl-L-methionine</keyword>
<dbReference type="GO" id="GO:0070475">
    <property type="term" value="P:rRNA base methylation"/>
    <property type="evidence" value="ECO:0007669"/>
    <property type="project" value="UniProtKB-UniRule"/>
</dbReference>
<evidence type="ECO:0000256" key="3">
    <source>
        <dbReference type="ARBA" id="ARBA00022552"/>
    </source>
</evidence>
<feature type="binding site" evidence="7">
    <location>
        <position position="97"/>
    </location>
    <ligand>
        <name>S-adenosyl-L-methionine</name>
        <dbReference type="ChEBI" id="CHEBI:59789"/>
    </ligand>
</feature>
<dbReference type="EC" id="2.1.1.199" evidence="7"/>
<feature type="binding site" evidence="7">
    <location>
        <position position="104"/>
    </location>
    <ligand>
        <name>S-adenosyl-L-methionine</name>
        <dbReference type="ChEBI" id="CHEBI:59789"/>
    </ligand>
</feature>
<dbReference type="RefSeq" id="WP_108559944.1">
    <property type="nucleotide sequence ID" value="NZ_MUXE01000013.1"/>
</dbReference>
<feature type="binding site" evidence="7">
    <location>
        <position position="52"/>
    </location>
    <ligand>
        <name>S-adenosyl-L-methionine</name>
        <dbReference type="ChEBI" id="CHEBI:59789"/>
    </ligand>
</feature>
<reference evidence="8 9" key="1">
    <citation type="submission" date="2017-02" db="EMBL/GenBank/DDBJ databases">
        <title>Arcobacter caeni sp. nov, a new Arcobacter species isolated from reclaimed water.</title>
        <authorList>
            <person name="Figueras M.J."/>
            <person name="Perez-Cataluna A."/>
            <person name="Salas-Masso N."/>
        </authorList>
    </citation>
    <scope>NUCLEOTIDE SEQUENCE [LARGE SCALE GENOMIC DNA]</scope>
    <source>
        <strain evidence="8 9">RW17-10</strain>
    </source>
</reference>
<evidence type="ECO:0000256" key="6">
    <source>
        <dbReference type="ARBA" id="ARBA00022691"/>
    </source>
</evidence>
<dbReference type="EMBL" id="MUXE01000013">
    <property type="protein sequence ID" value="PUE63848.1"/>
    <property type="molecule type" value="Genomic_DNA"/>
</dbReference>
<dbReference type="SUPFAM" id="SSF53335">
    <property type="entry name" value="S-adenosyl-L-methionine-dependent methyltransferases"/>
    <property type="match status" value="1"/>
</dbReference>
<comment type="caution">
    <text evidence="8">The sequence shown here is derived from an EMBL/GenBank/DDBJ whole genome shotgun (WGS) entry which is preliminary data.</text>
</comment>
<comment type="function">
    <text evidence="7">Specifically methylates the N4 position of cytidine in position 1402 (C1402) of 16S rRNA.</text>
</comment>
<dbReference type="HAMAP" id="MF_01007">
    <property type="entry name" value="16SrRNA_methyltr_H"/>
    <property type="match status" value="1"/>
</dbReference>
<evidence type="ECO:0000256" key="2">
    <source>
        <dbReference type="ARBA" id="ARBA00022490"/>
    </source>
</evidence>
<evidence type="ECO:0000256" key="4">
    <source>
        <dbReference type="ARBA" id="ARBA00022603"/>
    </source>
</evidence>
<evidence type="ECO:0000313" key="9">
    <source>
        <dbReference type="Proteomes" id="UP000251135"/>
    </source>
</evidence>
<keyword evidence="5 7" id="KW-0808">Transferase</keyword>
<feature type="binding site" evidence="7">
    <location>
        <begin position="33"/>
        <end position="35"/>
    </location>
    <ligand>
        <name>S-adenosyl-L-methionine</name>
        <dbReference type="ChEBI" id="CHEBI:59789"/>
    </ligand>
</feature>
<comment type="subcellular location">
    <subcellularLocation>
        <location evidence="7">Cytoplasm</location>
    </subcellularLocation>
</comment>
<comment type="catalytic activity">
    <reaction evidence="7">
        <text>cytidine(1402) in 16S rRNA + S-adenosyl-L-methionine = N(4)-methylcytidine(1402) in 16S rRNA + S-adenosyl-L-homocysteine + H(+)</text>
        <dbReference type="Rhea" id="RHEA:42928"/>
        <dbReference type="Rhea" id="RHEA-COMP:10286"/>
        <dbReference type="Rhea" id="RHEA-COMP:10287"/>
        <dbReference type="ChEBI" id="CHEBI:15378"/>
        <dbReference type="ChEBI" id="CHEBI:57856"/>
        <dbReference type="ChEBI" id="CHEBI:59789"/>
        <dbReference type="ChEBI" id="CHEBI:74506"/>
        <dbReference type="ChEBI" id="CHEBI:82748"/>
        <dbReference type="EC" id="2.1.1.199"/>
    </reaction>
</comment>
<organism evidence="8 9">
    <name type="scientific">Arcobacter caeni</name>
    <dbReference type="NCBI Taxonomy" id="1912877"/>
    <lineage>
        <taxon>Bacteria</taxon>
        <taxon>Pseudomonadati</taxon>
        <taxon>Campylobacterota</taxon>
        <taxon>Epsilonproteobacteria</taxon>
        <taxon>Campylobacterales</taxon>
        <taxon>Arcobacteraceae</taxon>
        <taxon>Arcobacter</taxon>
    </lineage>
</organism>
<feature type="binding site" evidence="7">
    <location>
        <position position="79"/>
    </location>
    <ligand>
        <name>S-adenosyl-L-methionine</name>
        <dbReference type="ChEBI" id="CHEBI:59789"/>
    </ligand>
</feature>
<dbReference type="InterPro" id="IPR002903">
    <property type="entry name" value="RsmH"/>
</dbReference>
<evidence type="ECO:0000256" key="1">
    <source>
        <dbReference type="ARBA" id="ARBA00010396"/>
    </source>
</evidence>
<dbReference type="InterPro" id="IPR029063">
    <property type="entry name" value="SAM-dependent_MTases_sf"/>
</dbReference>
<evidence type="ECO:0000256" key="7">
    <source>
        <dbReference type="HAMAP-Rule" id="MF_01007"/>
    </source>
</evidence>
<keyword evidence="2 7" id="KW-0963">Cytoplasm</keyword>
<protein>
    <recommendedName>
        <fullName evidence="7">Ribosomal RNA small subunit methyltransferase H</fullName>
        <ecNumber evidence="7">2.1.1.199</ecNumber>
    </recommendedName>
    <alternativeName>
        <fullName evidence="7">16S rRNA m(4)C1402 methyltransferase</fullName>
    </alternativeName>
    <alternativeName>
        <fullName evidence="7">rRNA (cytosine-N(4)-)-methyltransferase RsmH</fullName>
    </alternativeName>
</protein>
<dbReference type="Gene3D" id="1.10.150.170">
    <property type="entry name" value="Putative methyltransferase TM0872, insert domain"/>
    <property type="match status" value="1"/>
</dbReference>
<dbReference type="PANTHER" id="PTHR11265:SF0">
    <property type="entry name" value="12S RRNA N4-METHYLCYTIDINE METHYLTRANSFERASE"/>
    <property type="match status" value="1"/>
</dbReference>
<comment type="similarity">
    <text evidence="1 7">Belongs to the methyltransferase superfamily. RsmH family.</text>
</comment>
<dbReference type="GO" id="GO:0071424">
    <property type="term" value="F:rRNA (cytosine-N4-)-methyltransferase activity"/>
    <property type="evidence" value="ECO:0007669"/>
    <property type="project" value="UniProtKB-UniRule"/>
</dbReference>
<dbReference type="PIRSF" id="PIRSF004486">
    <property type="entry name" value="MraW"/>
    <property type="match status" value="1"/>
</dbReference>
<proteinExistence type="inferred from homology"/>
<keyword evidence="4 7" id="KW-0489">Methyltransferase</keyword>
<evidence type="ECO:0000256" key="5">
    <source>
        <dbReference type="ARBA" id="ARBA00022679"/>
    </source>
</evidence>
<dbReference type="Proteomes" id="UP000251135">
    <property type="component" value="Unassembled WGS sequence"/>
</dbReference>
<dbReference type="PANTHER" id="PTHR11265">
    <property type="entry name" value="S-ADENOSYL-METHYLTRANSFERASE MRAW"/>
    <property type="match status" value="1"/>
</dbReference>
<gene>
    <name evidence="7" type="primary">rsmH</name>
    <name evidence="8" type="ORF">B0174_09165</name>
</gene>
<keyword evidence="3 7" id="KW-0698">rRNA processing</keyword>
<dbReference type="Pfam" id="PF01795">
    <property type="entry name" value="Methyltransf_5"/>
    <property type="match status" value="1"/>
</dbReference>
<dbReference type="AlphaFoldDB" id="A0A363CXN9"/>
<evidence type="ECO:0000313" key="8">
    <source>
        <dbReference type="EMBL" id="PUE63848.1"/>
    </source>
</evidence>
<dbReference type="InterPro" id="IPR023397">
    <property type="entry name" value="SAM-dep_MeTrfase_MraW_recog"/>
</dbReference>
<dbReference type="GO" id="GO:0005737">
    <property type="term" value="C:cytoplasm"/>
    <property type="evidence" value="ECO:0007669"/>
    <property type="project" value="UniProtKB-SubCell"/>
</dbReference>
<keyword evidence="9" id="KW-1185">Reference proteome</keyword>
<sequence>MNIPHIPVLYKETLEAFININDGYIIDCTTGFAGHSSGLLTSNENVKLICNDQDDEALEFSKKRLEPYIQRVIFNKGNFEHVIDTFKDYEIKGILADIGVSSLQLDKLDRGFGFDSDTLDMRMNQNQSLDAATVVNTYSLAELERVFKECGEVREYKKVASLILNNRPFTSAKEISELLSKKMSKGKIHPATLPFQGIRIEVNNELGVLERLFDSLENAKFKDCIVAIISFHSLEDRIVKNYFKKWTKSCICPDNVFRCECGNNHALGKILTKKPIIPTALEIKQNPRSRSSKLRIFKFD</sequence>
<name>A0A363CXN9_9BACT</name>
<accession>A0A363CXN9</accession>